<reference evidence="2" key="1">
    <citation type="submission" date="2021-03" db="EMBL/GenBank/DDBJ databases">
        <authorList>
            <person name="Tagirdzhanova G."/>
        </authorList>
    </citation>
    <scope>NUCLEOTIDE SEQUENCE</scope>
</reference>
<organism evidence="2 3">
    <name type="scientific">Alectoria fallacina</name>
    <dbReference type="NCBI Taxonomy" id="1903189"/>
    <lineage>
        <taxon>Eukaryota</taxon>
        <taxon>Fungi</taxon>
        <taxon>Dikarya</taxon>
        <taxon>Ascomycota</taxon>
        <taxon>Pezizomycotina</taxon>
        <taxon>Lecanoromycetes</taxon>
        <taxon>OSLEUM clade</taxon>
        <taxon>Lecanoromycetidae</taxon>
        <taxon>Lecanorales</taxon>
        <taxon>Lecanorineae</taxon>
        <taxon>Parmeliaceae</taxon>
        <taxon>Alectoria</taxon>
    </lineage>
</organism>
<keyword evidence="3" id="KW-1185">Reference proteome</keyword>
<gene>
    <name evidence="2" type="ORF">ALECFALPRED_009602</name>
</gene>
<sequence>MPDYPPTYFPQQSMDDQDNLLDLHDLDEGNFDPVFADNDFLKCQDELNSDQNASPADKFFDYGQPEAGLPNGEHEPLLFNSKEFLEERKDQSNIQNVVPSPEPVSHDQPQETPSNVEHRYQHKPNEF</sequence>
<dbReference type="AlphaFoldDB" id="A0A8H3EZW8"/>
<comment type="caution">
    <text evidence="2">The sequence shown here is derived from an EMBL/GenBank/DDBJ whole genome shotgun (WGS) entry which is preliminary data.</text>
</comment>
<feature type="region of interest" description="Disordered" evidence="1">
    <location>
        <begin position="87"/>
        <end position="127"/>
    </location>
</feature>
<accession>A0A8H3EZW8</accession>
<dbReference type="EMBL" id="CAJPDR010000073">
    <property type="protein sequence ID" value="CAF9914474.1"/>
    <property type="molecule type" value="Genomic_DNA"/>
</dbReference>
<evidence type="ECO:0000313" key="3">
    <source>
        <dbReference type="Proteomes" id="UP000664203"/>
    </source>
</evidence>
<evidence type="ECO:0000256" key="1">
    <source>
        <dbReference type="SAM" id="MobiDB-lite"/>
    </source>
</evidence>
<protein>
    <submittedName>
        <fullName evidence="2">Uncharacterized protein</fullName>
    </submittedName>
</protein>
<proteinExistence type="predicted"/>
<dbReference type="Proteomes" id="UP000664203">
    <property type="component" value="Unassembled WGS sequence"/>
</dbReference>
<feature type="region of interest" description="Disordered" evidence="1">
    <location>
        <begin position="47"/>
        <end position="72"/>
    </location>
</feature>
<evidence type="ECO:0000313" key="2">
    <source>
        <dbReference type="EMBL" id="CAF9914474.1"/>
    </source>
</evidence>
<feature type="compositionally biased region" description="Basic and acidic residues" evidence="1">
    <location>
        <begin position="116"/>
        <end position="127"/>
    </location>
</feature>
<name>A0A8H3EZW8_9LECA</name>